<organism evidence="2 3">
    <name type="scientific">Ensete ventricosum</name>
    <name type="common">Abyssinian banana</name>
    <name type="synonym">Musa ensete</name>
    <dbReference type="NCBI Taxonomy" id="4639"/>
    <lineage>
        <taxon>Eukaryota</taxon>
        <taxon>Viridiplantae</taxon>
        <taxon>Streptophyta</taxon>
        <taxon>Embryophyta</taxon>
        <taxon>Tracheophyta</taxon>
        <taxon>Spermatophyta</taxon>
        <taxon>Magnoliopsida</taxon>
        <taxon>Liliopsida</taxon>
        <taxon>Zingiberales</taxon>
        <taxon>Musaceae</taxon>
        <taxon>Ensete</taxon>
    </lineage>
</organism>
<comment type="caution">
    <text evidence="2">The sequence shown here is derived from an EMBL/GenBank/DDBJ whole genome shotgun (WGS) entry which is preliminary data.</text>
</comment>
<reference evidence="2 3" key="1">
    <citation type="journal article" date="2014" name="Agronomy (Basel)">
        <title>A Draft Genome Sequence for Ensete ventricosum, the Drought-Tolerant Tree Against Hunger.</title>
        <authorList>
            <person name="Harrison J."/>
            <person name="Moore K.A."/>
            <person name="Paszkiewicz K."/>
            <person name="Jones T."/>
            <person name="Grant M."/>
            <person name="Ambacheew D."/>
            <person name="Muzemil S."/>
            <person name="Studholme D.J."/>
        </authorList>
    </citation>
    <scope>NUCLEOTIDE SEQUENCE [LARGE SCALE GENOMIC DNA]</scope>
</reference>
<dbReference type="EMBL" id="AMZH03018565">
    <property type="protein sequence ID" value="RRT41451.1"/>
    <property type="molecule type" value="Genomic_DNA"/>
</dbReference>
<protein>
    <submittedName>
        <fullName evidence="2">Uncharacterized protein</fullName>
    </submittedName>
</protein>
<feature type="region of interest" description="Disordered" evidence="1">
    <location>
        <begin position="87"/>
        <end position="119"/>
    </location>
</feature>
<proteinExistence type="predicted"/>
<feature type="compositionally biased region" description="Basic and acidic residues" evidence="1">
    <location>
        <begin position="62"/>
        <end position="71"/>
    </location>
</feature>
<feature type="region of interest" description="Disordered" evidence="1">
    <location>
        <begin position="52"/>
        <end position="71"/>
    </location>
</feature>
<accession>A0A426XPT2</accession>
<evidence type="ECO:0000256" key="1">
    <source>
        <dbReference type="SAM" id="MobiDB-lite"/>
    </source>
</evidence>
<dbReference type="AlphaFoldDB" id="A0A426XPT2"/>
<evidence type="ECO:0000313" key="2">
    <source>
        <dbReference type="EMBL" id="RRT41451.1"/>
    </source>
</evidence>
<dbReference type="Proteomes" id="UP000287651">
    <property type="component" value="Unassembled WGS sequence"/>
</dbReference>
<feature type="compositionally biased region" description="Polar residues" evidence="1">
    <location>
        <begin position="109"/>
        <end position="119"/>
    </location>
</feature>
<name>A0A426XPT2_ENSVE</name>
<gene>
    <name evidence="2" type="ORF">B296_00048599</name>
</gene>
<evidence type="ECO:0000313" key="3">
    <source>
        <dbReference type="Proteomes" id="UP000287651"/>
    </source>
</evidence>
<sequence length="119" mass="13238">MSIPFFSLAGYRGPPLKPTQRCFSHGGRLQAGVEKYSTVLLLAWSPRRAPSRLTGRTPRFRTRPDDHDQKKERAIIFLGQEWRAKGRSRAAMAEEEPEGHPCEPCVVGSSASWSSPTGT</sequence>